<reference evidence="3 4" key="2">
    <citation type="journal article" date="2022" name="Mar. Drugs">
        <title>Bioassay-Guided Fractionation Leads to the Detection of Cholic Acid Generated by the Rare Thalassomonas sp.</title>
        <authorList>
            <person name="Pheiffer F."/>
            <person name="Schneider Y.K."/>
            <person name="Hansen E.H."/>
            <person name="Andersen J.H."/>
            <person name="Isaksson J."/>
            <person name="Busche T."/>
            <person name="R C."/>
            <person name="Kalinowski J."/>
            <person name="Zyl L.V."/>
            <person name="Trindade M."/>
        </authorList>
    </citation>
    <scope>NUCLEOTIDE SEQUENCE [LARGE SCALE GENOMIC DNA]</scope>
    <source>
        <strain evidence="3 4">XOM25</strain>
    </source>
</reference>
<name>A0AAF0C7B6_9GAMM</name>
<evidence type="ECO:0000313" key="4">
    <source>
        <dbReference type="Proteomes" id="UP000032352"/>
    </source>
</evidence>
<keyword evidence="1" id="KW-1133">Transmembrane helix</keyword>
<keyword evidence="2" id="KW-0732">Signal</keyword>
<feature type="chain" id="PRO_5041930754" evidence="2">
    <location>
        <begin position="23"/>
        <end position="61"/>
    </location>
</feature>
<dbReference type="AlphaFoldDB" id="A0AAF0C7B6"/>
<organism evidence="3 4">
    <name type="scientific">Thalassomonas viridans</name>
    <dbReference type="NCBI Taxonomy" id="137584"/>
    <lineage>
        <taxon>Bacteria</taxon>
        <taxon>Pseudomonadati</taxon>
        <taxon>Pseudomonadota</taxon>
        <taxon>Gammaproteobacteria</taxon>
        <taxon>Alteromonadales</taxon>
        <taxon>Colwelliaceae</taxon>
        <taxon>Thalassomonas</taxon>
    </lineage>
</organism>
<accession>A0AAF0C7B6</accession>
<keyword evidence="1" id="KW-0812">Transmembrane</keyword>
<sequence length="61" mass="6194">MVCRKLVFVLLPLLLLSVGAYAGGGGGGGAVPPGASVPALHPVFHLLLVFGIGLLMKKKNK</sequence>
<proteinExistence type="predicted"/>
<feature type="transmembrane region" description="Helical" evidence="1">
    <location>
        <begin position="38"/>
        <end position="56"/>
    </location>
</feature>
<keyword evidence="1" id="KW-0472">Membrane</keyword>
<dbReference type="KEGG" id="tvd:SG34_028160"/>
<dbReference type="EMBL" id="CP059733">
    <property type="protein sequence ID" value="WDE05127.1"/>
    <property type="molecule type" value="Genomic_DNA"/>
</dbReference>
<evidence type="ECO:0000313" key="3">
    <source>
        <dbReference type="EMBL" id="WDE05127.1"/>
    </source>
</evidence>
<dbReference type="RefSeq" id="WP_044838841.1">
    <property type="nucleotide sequence ID" value="NZ_CP059733.1"/>
</dbReference>
<feature type="signal peptide" evidence="2">
    <location>
        <begin position="1"/>
        <end position="22"/>
    </location>
</feature>
<evidence type="ECO:0000256" key="1">
    <source>
        <dbReference type="SAM" id="Phobius"/>
    </source>
</evidence>
<protein>
    <submittedName>
        <fullName evidence="3">Uncharacterized protein</fullName>
    </submittedName>
</protein>
<evidence type="ECO:0000256" key="2">
    <source>
        <dbReference type="SAM" id="SignalP"/>
    </source>
</evidence>
<keyword evidence="4" id="KW-1185">Reference proteome</keyword>
<reference evidence="3 4" key="1">
    <citation type="journal article" date="2015" name="Genome Announc.">
        <title>Draft Genome Sequences of Marine Isolates of Thalassomonas viridans and Thalassomonas actiniarum.</title>
        <authorList>
            <person name="Olonade I."/>
            <person name="van Zyl L.J."/>
            <person name="Trindade M."/>
        </authorList>
    </citation>
    <scope>NUCLEOTIDE SEQUENCE [LARGE SCALE GENOMIC DNA]</scope>
    <source>
        <strain evidence="3 4">XOM25</strain>
    </source>
</reference>
<dbReference type="Proteomes" id="UP000032352">
    <property type="component" value="Chromosome"/>
</dbReference>
<gene>
    <name evidence="3" type="ORF">SG34_028160</name>
</gene>